<evidence type="ECO:0000313" key="8">
    <source>
        <dbReference type="Proteomes" id="UP000040453"/>
    </source>
</evidence>
<dbReference type="InterPro" id="IPR051679">
    <property type="entry name" value="DASS-Related_Transporters"/>
</dbReference>
<keyword evidence="2" id="KW-1003">Cell membrane</keyword>
<feature type="transmembrane region" description="Helical" evidence="6">
    <location>
        <begin position="215"/>
        <end position="233"/>
    </location>
</feature>
<feature type="transmembrane region" description="Helical" evidence="6">
    <location>
        <begin position="454"/>
        <end position="476"/>
    </location>
</feature>
<dbReference type="GO" id="GO:0005886">
    <property type="term" value="C:plasma membrane"/>
    <property type="evidence" value="ECO:0007669"/>
    <property type="project" value="UniProtKB-SubCell"/>
</dbReference>
<feature type="transmembrane region" description="Helical" evidence="6">
    <location>
        <begin position="94"/>
        <end position="110"/>
    </location>
</feature>
<evidence type="ECO:0000313" key="7">
    <source>
        <dbReference type="EMBL" id="CEI80530.1"/>
    </source>
</evidence>
<keyword evidence="3 6" id="KW-0812">Transmembrane</keyword>
<dbReference type="InterPro" id="IPR018385">
    <property type="entry name" value="C4_dicarb_anaerob_car-like"/>
</dbReference>
<dbReference type="Pfam" id="PF03606">
    <property type="entry name" value="DcuC"/>
    <property type="match status" value="1"/>
</dbReference>
<evidence type="ECO:0000256" key="5">
    <source>
        <dbReference type="ARBA" id="ARBA00023136"/>
    </source>
</evidence>
<dbReference type="PANTHER" id="PTHR43652:SF6">
    <property type="entry name" value="ARGININE REPRESSOR"/>
    <property type="match status" value="1"/>
</dbReference>
<accession>A0A0A1M5F2</accession>
<evidence type="ECO:0000256" key="6">
    <source>
        <dbReference type="SAM" id="Phobius"/>
    </source>
</evidence>
<keyword evidence="8" id="KW-1185">Reference proteome</keyword>
<keyword evidence="5 6" id="KW-0472">Membrane</keyword>
<sequence length="479" mass="52066">MSGNVNTAEENSQKQKKKWEFPHVFALMFGLIIITAVMTYFIPAGEYERETTVVNGTERTVVINDTYHEAEGSPTGFFEVFQTVHKGMTQSADIIFFIFIVGGAFGILNATKAIETGLANLSMKMADKEIYLIPVIMTLFALGGGTFGMSEETIPFIMILVPLAMKLGFDSLTGAAMVIIGSGAGFTASFMNPFTVGVAQGIAELPTFSGMGIRFAMWIIFVAFSIAFVMIYAKKVKKNPEKSLMYKIDKQRNLDDSLDGQYKKLTGRQAVIIGLLVATIIILAIGVIYFDWFILEIASLFLIMGVIAGFVGKLRVNQIAESFINGCKELIVGALVVGFAYGILVVLEESNTIDTILFAASNLVSQLPTAFSAIGMYVFQSILNFLVPSGSGQAALTMPIMTPLSDLTGVSRQTAVMAFQLGDGISNSITPTSGVLMASLAIAKIPWTTWFRWIIPWVLLSYLAGGIILTIVHMFIWTS</sequence>
<organism evidence="7 8">
    <name type="scientific">Oceanobacillus oncorhynchi</name>
    <dbReference type="NCBI Taxonomy" id="545501"/>
    <lineage>
        <taxon>Bacteria</taxon>
        <taxon>Bacillati</taxon>
        <taxon>Bacillota</taxon>
        <taxon>Bacilli</taxon>
        <taxon>Bacillales</taxon>
        <taxon>Bacillaceae</taxon>
        <taxon>Oceanobacillus</taxon>
    </lineage>
</organism>
<evidence type="ECO:0000256" key="2">
    <source>
        <dbReference type="ARBA" id="ARBA00022475"/>
    </source>
</evidence>
<keyword evidence="4 6" id="KW-1133">Transmembrane helix</keyword>
<feature type="transmembrane region" description="Helical" evidence="6">
    <location>
        <begin position="176"/>
        <end position="195"/>
    </location>
</feature>
<dbReference type="AlphaFoldDB" id="A0A0A1M5F2"/>
<evidence type="ECO:0000256" key="1">
    <source>
        <dbReference type="ARBA" id="ARBA00004651"/>
    </source>
</evidence>
<feature type="transmembrane region" description="Helical" evidence="6">
    <location>
        <begin position="326"/>
        <end position="347"/>
    </location>
</feature>
<feature type="transmembrane region" description="Helical" evidence="6">
    <location>
        <begin position="153"/>
        <end position="169"/>
    </location>
</feature>
<dbReference type="OrthoDB" id="255482at2"/>
<evidence type="ECO:0000256" key="4">
    <source>
        <dbReference type="ARBA" id="ARBA00022989"/>
    </source>
</evidence>
<dbReference type="STRING" id="545501.BN997_00334"/>
<gene>
    <name evidence="7" type="ORF">BN997_00334</name>
</gene>
<name>A0A0A1M5F2_9BACI</name>
<feature type="transmembrane region" description="Helical" evidence="6">
    <location>
        <begin position="270"/>
        <end position="290"/>
    </location>
</feature>
<feature type="transmembrane region" description="Helical" evidence="6">
    <location>
        <begin position="21"/>
        <end position="42"/>
    </location>
</feature>
<dbReference type="PANTHER" id="PTHR43652">
    <property type="entry name" value="BASIC AMINO ACID ANTIPORTER YFCC-RELATED"/>
    <property type="match status" value="1"/>
</dbReference>
<dbReference type="EMBL" id="CDGG01000001">
    <property type="protein sequence ID" value="CEI80530.1"/>
    <property type="molecule type" value="Genomic_DNA"/>
</dbReference>
<proteinExistence type="predicted"/>
<feature type="transmembrane region" description="Helical" evidence="6">
    <location>
        <begin position="130"/>
        <end position="147"/>
    </location>
</feature>
<reference evidence="7 8" key="1">
    <citation type="submission" date="2014-11" db="EMBL/GenBank/DDBJ databases">
        <authorList>
            <person name="Urmite Genomes Urmite Genomes"/>
        </authorList>
    </citation>
    <scope>NUCLEOTIDE SEQUENCE [LARGE SCALE GENOMIC DNA]</scope>
    <source>
        <strain evidence="7 8">Oc5</strain>
    </source>
</reference>
<evidence type="ECO:0008006" key="9">
    <source>
        <dbReference type="Google" id="ProtNLM"/>
    </source>
</evidence>
<comment type="subcellular location">
    <subcellularLocation>
        <location evidence="1">Cell membrane</location>
        <topology evidence="1">Multi-pass membrane protein</topology>
    </subcellularLocation>
</comment>
<feature type="transmembrane region" description="Helical" evidence="6">
    <location>
        <begin position="296"/>
        <end position="314"/>
    </location>
</feature>
<evidence type="ECO:0000256" key="3">
    <source>
        <dbReference type="ARBA" id="ARBA00022692"/>
    </source>
</evidence>
<dbReference type="RefSeq" id="WP_042529056.1">
    <property type="nucleotide sequence ID" value="NZ_CAXOIH010000004.1"/>
</dbReference>
<protein>
    <recommendedName>
        <fullName evidence="9">Basic amino acid antiporter YfcC</fullName>
    </recommendedName>
</protein>
<dbReference type="Proteomes" id="UP000040453">
    <property type="component" value="Unassembled WGS sequence"/>
</dbReference>
<feature type="transmembrane region" description="Helical" evidence="6">
    <location>
        <begin position="367"/>
        <end position="387"/>
    </location>
</feature>